<accession>W9Y5N0</accession>
<dbReference type="eggNOG" id="ENOG502SCKF">
    <property type="taxonomic scope" value="Eukaryota"/>
</dbReference>
<dbReference type="AlphaFoldDB" id="W9Y5N0"/>
<dbReference type="Proteomes" id="UP000019484">
    <property type="component" value="Unassembled WGS sequence"/>
</dbReference>
<name>W9Y5N0_9EURO</name>
<feature type="compositionally biased region" description="Polar residues" evidence="1">
    <location>
        <begin position="11"/>
        <end position="31"/>
    </location>
</feature>
<feature type="region of interest" description="Disordered" evidence="1">
    <location>
        <begin position="1"/>
        <end position="136"/>
    </location>
</feature>
<evidence type="ECO:0000313" key="3">
    <source>
        <dbReference type="Proteomes" id="UP000019484"/>
    </source>
</evidence>
<evidence type="ECO:0000256" key="1">
    <source>
        <dbReference type="SAM" id="MobiDB-lite"/>
    </source>
</evidence>
<gene>
    <name evidence="2" type="ORF">A1O1_05065</name>
</gene>
<dbReference type="EMBL" id="AMWN01000004">
    <property type="protein sequence ID" value="EXJ88137.1"/>
    <property type="molecule type" value="Genomic_DNA"/>
</dbReference>
<sequence>MDSEEQLVDSPITNEGQQSENASVDSATAIASSPLPPRPGLHHSPSTARKRNNEEVYGSTRSPRSMPTPSRFQKSTMTVSQPNEDAEQAINITQGQESSSKQNTKPAQPSTTNSTRPERLTIDRQELAKPPSSRDSFVRDVDEYQQQLELEFQEFERSLNERNPTEGLEDLDWDDLEARYDKEIQPKITAEQEIMDEFSARFEVAFPTH</sequence>
<organism evidence="2 3">
    <name type="scientific">Capronia coronata CBS 617.96</name>
    <dbReference type="NCBI Taxonomy" id="1182541"/>
    <lineage>
        <taxon>Eukaryota</taxon>
        <taxon>Fungi</taxon>
        <taxon>Dikarya</taxon>
        <taxon>Ascomycota</taxon>
        <taxon>Pezizomycotina</taxon>
        <taxon>Eurotiomycetes</taxon>
        <taxon>Chaetothyriomycetidae</taxon>
        <taxon>Chaetothyriales</taxon>
        <taxon>Herpotrichiellaceae</taxon>
        <taxon>Capronia</taxon>
    </lineage>
</organism>
<dbReference type="RefSeq" id="XP_007724143.1">
    <property type="nucleotide sequence ID" value="XM_007725953.1"/>
</dbReference>
<reference evidence="2 3" key="1">
    <citation type="submission" date="2013-03" db="EMBL/GenBank/DDBJ databases">
        <title>The Genome Sequence of Capronia coronata CBS 617.96.</title>
        <authorList>
            <consortium name="The Broad Institute Genomics Platform"/>
            <person name="Cuomo C."/>
            <person name="de Hoog S."/>
            <person name="Gorbushina A."/>
            <person name="Walker B."/>
            <person name="Young S.K."/>
            <person name="Zeng Q."/>
            <person name="Gargeya S."/>
            <person name="Fitzgerald M."/>
            <person name="Haas B."/>
            <person name="Abouelleil A."/>
            <person name="Allen A.W."/>
            <person name="Alvarado L."/>
            <person name="Arachchi H.M."/>
            <person name="Berlin A.M."/>
            <person name="Chapman S.B."/>
            <person name="Gainer-Dewar J."/>
            <person name="Goldberg J."/>
            <person name="Griggs A."/>
            <person name="Gujja S."/>
            <person name="Hansen M."/>
            <person name="Howarth C."/>
            <person name="Imamovic A."/>
            <person name="Ireland A."/>
            <person name="Larimer J."/>
            <person name="McCowan C."/>
            <person name="Murphy C."/>
            <person name="Pearson M."/>
            <person name="Poon T.W."/>
            <person name="Priest M."/>
            <person name="Roberts A."/>
            <person name="Saif S."/>
            <person name="Shea T."/>
            <person name="Sisk P."/>
            <person name="Sykes S."/>
            <person name="Wortman J."/>
            <person name="Nusbaum C."/>
            <person name="Birren B."/>
        </authorList>
    </citation>
    <scope>NUCLEOTIDE SEQUENCE [LARGE SCALE GENOMIC DNA]</scope>
    <source>
        <strain evidence="2 3">CBS 617.96</strain>
    </source>
</reference>
<feature type="compositionally biased region" description="Basic and acidic residues" evidence="1">
    <location>
        <begin position="116"/>
        <end position="127"/>
    </location>
</feature>
<dbReference type="OrthoDB" id="5335351at2759"/>
<comment type="caution">
    <text evidence="2">The sequence shown here is derived from an EMBL/GenBank/DDBJ whole genome shotgun (WGS) entry which is preliminary data.</text>
</comment>
<feature type="compositionally biased region" description="Polar residues" evidence="1">
    <location>
        <begin position="90"/>
        <end position="115"/>
    </location>
</feature>
<dbReference type="HOGENOM" id="CLU_091408_0_0_1"/>
<keyword evidence="3" id="KW-1185">Reference proteome</keyword>
<evidence type="ECO:0000313" key="2">
    <source>
        <dbReference type="EMBL" id="EXJ88137.1"/>
    </source>
</evidence>
<feature type="compositionally biased region" description="Low complexity" evidence="1">
    <location>
        <begin position="59"/>
        <end position="71"/>
    </location>
</feature>
<dbReference type="STRING" id="1182541.W9Y5N0"/>
<protein>
    <submittedName>
        <fullName evidence="2">Uncharacterized protein</fullName>
    </submittedName>
</protein>
<dbReference type="GeneID" id="19159942"/>
<feature type="compositionally biased region" description="Polar residues" evidence="1">
    <location>
        <begin position="72"/>
        <end position="83"/>
    </location>
</feature>
<proteinExistence type="predicted"/>